<name>A0A6M3LWX4_9ZZZZ</name>
<evidence type="ECO:0000313" key="1">
    <source>
        <dbReference type="EMBL" id="QJA97431.1"/>
    </source>
</evidence>
<proteinExistence type="predicted"/>
<dbReference type="AlphaFoldDB" id="A0A6M3LWX4"/>
<protein>
    <recommendedName>
        <fullName evidence="2">DUF2188 domain-containing protein</fullName>
    </recommendedName>
</protein>
<accession>A0A6M3LWX4</accession>
<gene>
    <name evidence="1" type="ORF">MM415B06264_0007</name>
</gene>
<evidence type="ECO:0008006" key="2">
    <source>
        <dbReference type="Google" id="ProtNLM"/>
    </source>
</evidence>
<sequence length="69" mass="7997">MDTFWMVYVDGETGSTHKHFTPIEAKQEAERLARIKKGSKVHVLQAVKSCIISDVAWEERKYKESDLPF</sequence>
<reference evidence="1" key="1">
    <citation type="submission" date="2020-03" db="EMBL/GenBank/DDBJ databases">
        <title>The deep terrestrial virosphere.</title>
        <authorList>
            <person name="Holmfeldt K."/>
            <person name="Nilsson E."/>
            <person name="Simone D."/>
            <person name="Lopez-Fernandez M."/>
            <person name="Wu X."/>
            <person name="de Brujin I."/>
            <person name="Lundin D."/>
            <person name="Andersson A."/>
            <person name="Bertilsson S."/>
            <person name="Dopson M."/>
        </authorList>
    </citation>
    <scope>NUCLEOTIDE SEQUENCE</scope>
    <source>
        <strain evidence="1">MM415B06264</strain>
    </source>
</reference>
<organism evidence="1">
    <name type="scientific">viral metagenome</name>
    <dbReference type="NCBI Taxonomy" id="1070528"/>
    <lineage>
        <taxon>unclassified sequences</taxon>
        <taxon>metagenomes</taxon>
        <taxon>organismal metagenomes</taxon>
    </lineage>
</organism>
<dbReference type="EMBL" id="MT143493">
    <property type="protein sequence ID" value="QJA97431.1"/>
    <property type="molecule type" value="Genomic_DNA"/>
</dbReference>